<keyword evidence="1" id="KW-0805">Transcription regulation</keyword>
<dbReference type="Pfam" id="PF01381">
    <property type="entry name" value="HTH_3"/>
    <property type="match status" value="1"/>
</dbReference>
<dbReference type="GO" id="GO:0003677">
    <property type="term" value="F:DNA binding"/>
    <property type="evidence" value="ECO:0007669"/>
    <property type="project" value="UniProtKB-KW"/>
</dbReference>
<keyword evidence="3" id="KW-0804">Transcription</keyword>
<dbReference type="AlphaFoldDB" id="A0A2T7G2T5"/>
<dbReference type="SMART" id="SM00530">
    <property type="entry name" value="HTH_XRE"/>
    <property type="match status" value="1"/>
</dbReference>
<evidence type="ECO:0000259" key="5">
    <source>
        <dbReference type="PROSITE" id="PS50943"/>
    </source>
</evidence>
<reference evidence="6 7" key="1">
    <citation type="submission" date="2018-04" db="EMBL/GenBank/DDBJ databases">
        <title>Pelagivirga bohaiensis gen. nov., sp. nov., a bacterium isolated from the Bohai Sea.</title>
        <authorList>
            <person name="Ji X."/>
        </authorList>
    </citation>
    <scope>NUCLEOTIDE SEQUENCE [LARGE SCALE GENOMIC DNA]</scope>
    <source>
        <strain evidence="6 7">BH-SD19</strain>
    </source>
</reference>
<feature type="domain" description="HTH cro/C1-type" evidence="5">
    <location>
        <begin position="11"/>
        <end position="65"/>
    </location>
</feature>
<dbReference type="RefSeq" id="WP_108693526.1">
    <property type="nucleotide sequence ID" value="NZ_QCYH01000019.1"/>
</dbReference>
<protein>
    <submittedName>
        <fullName evidence="6">Transcriptional regulator</fullName>
    </submittedName>
</protein>
<sequence length="91" mass="10004">MDLRDRVGQNIQDLRRSLGISQEDLALRARVNRGYMGKVENGKYSVSLDILEKIALVLGVDPHVLLAPRDPQNAVSQGQEGYSGLGQQSKT</sequence>
<evidence type="ECO:0000256" key="1">
    <source>
        <dbReference type="ARBA" id="ARBA00023015"/>
    </source>
</evidence>
<dbReference type="SUPFAM" id="SSF47413">
    <property type="entry name" value="lambda repressor-like DNA-binding domains"/>
    <property type="match status" value="1"/>
</dbReference>
<dbReference type="PANTHER" id="PTHR46797">
    <property type="entry name" value="HTH-TYPE TRANSCRIPTIONAL REGULATOR"/>
    <property type="match status" value="1"/>
</dbReference>
<evidence type="ECO:0000256" key="3">
    <source>
        <dbReference type="ARBA" id="ARBA00023163"/>
    </source>
</evidence>
<evidence type="ECO:0000313" key="7">
    <source>
        <dbReference type="Proteomes" id="UP000244446"/>
    </source>
</evidence>
<dbReference type="GO" id="GO:0003700">
    <property type="term" value="F:DNA-binding transcription factor activity"/>
    <property type="evidence" value="ECO:0007669"/>
    <property type="project" value="TreeGrafter"/>
</dbReference>
<evidence type="ECO:0000313" key="6">
    <source>
        <dbReference type="EMBL" id="PVA08708.1"/>
    </source>
</evidence>
<keyword evidence="7" id="KW-1185">Reference proteome</keyword>
<proteinExistence type="predicted"/>
<comment type="caution">
    <text evidence="6">The sequence shown here is derived from an EMBL/GenBank/DDBJ whole genome shotgun (WGS) entry which is preliminary data.</text>
</comment>
<dbReference type="Proteomes" id="UP000244446">
    <property type="component" value="Unassembled WGS sequence"/>
</dbReference>
<name>A0A2T7G2T5_9RHOB</name>
<dbReference type="InterPro" id="IPR010982">
    <property type="entry name" value="Lambda_DNA-bd_dom_sf"/>
</dbReference>
<dbReference type="CDD" id="cd00093">
    <property type="entry name" value="HTH_XRE"/>
    <property type="match status" value="1"/>
</dbReference>
<dbReference type="EMBL" id="QCYH01000019">
    <property type="protein sequence ID" value="PVA08708.1"/>
    <property type="molecule type" value="Genomic_DNA"/>
</dbReference>
<feature type="region of interest" description="Disordered" evidence="4">
    <location>
        <begin position="71"/>
        <end position="91"/>
    </location>
</feature>
<feature type="compositionally biased region" description="Polar residues" evidence="4">
    <location>
        <begin position="73"/>
        <end position="91"/>
    </location>
</feature>
<dbReference type="PANTHER" id="PTHR46797:SF23">
    <property type="entry name" value="HTH-TYPE TRANSCRIPTIONAL REGULATOR SUTR"/>
    <property type="match status" value="1"/>
</dbReference>
<dbReference type="InterPro" id="IPR001387">
    <property type="entry name" value="Cro/C1-type_HTH"/>
</dbReference>
<accession>A0A2T7G2T5</accession>
<dbReference type="OrthoDB" id="2986852at2"/>
<dbReference type="Gene3D" id="1.10.260.40">
    <property type="entry name" value="lambda repressor-like DNA-binding domains"/>
    <property type="match status" value="1"/>
</dbReference>
<gene>
    <name evidence="6" type="ORF">DC366_17735</name>
</gene>
<dbReference type="PROSITE" id="PS50943">
    <property type="entry name" value="HTH_CROC1"/>
    <property type="match status" value="1"/>
</dbReference>
<organism evidence="6 7">
    <name type="scientific">Pelagivirga sediminicola</name>
    <dbReference type="NCBI Taxonomy" id="2170575"/>
    <lineage>
        <taxon>Bacteria</taxon>
        <taxon>Pseudomonadati</taxon>
        <taxon>Pseudomonadota</taxon>
        <taxon>Alphaproteobacteria</taxon>
        <taxon>Rhodobacterales</taxon>
        <taxon>Paracoccaceae</taxon>
        <taxon>Pelagivirga</taxon>
    </lineage>
</organism>
<evidence type="ECO:0000256" key="2">
    <source>
        <dbReference type="ARBA" id="ARBA00023125"/>
    </source>
</evidence>
<dbReference type="InterPro" id="IPR050807">
    <property type="entry name" value="TransReg_Diox_bact_type"/>
</dbReference>
<dbReference type="GO" id="GO:0005829">
    <property type="term" value="C:cytosol"/>
    <property type="evidence" value="ECO:0007669"/>
    <property type="project" value="TreeGrafter"/>
</dbReference>
<evidence type="ECO:0000256" key="4">
    <source>
        <dbReference type="SAM" id="MobiDB-lite"/>
    </source>
</evidence>
<keyword evidence="2" id="KW-0238">DNA-binding</keyword>